<dbReference type="InterPro" id="IPR051808">
    <property type="entry name" value="Type_IV_pilus_biogenesis"/>
</dbReference>
<reference evidence="4" key="1">
    <citation type="journal article" date="2014" name="Front. Microbiol.">
        <title>High frequency of phylogenetically diverse reductive dehalogenase-homologous genes in deep subseafloor sedimentary metagenomes.</title>
        <authorList>
            <person name="Kawai M."/>
            <person name="Futagami T."/>
            <person name="Toyoda A."/>
            <person name="Takaki Y."/>
            <person name="Nishi S."/>
            <person name="Hori S."/>
            <person name="Arai W."/>
            <person name="Tsubouchi T."/>
            <person name="Morono Y."/>
            <person name="Uchiyama I."/>
            <person name="Ito T."/>
            <person name="Fujiyama A."/>
            <person name="Inagaki F."/>
            <person name="Takami H."/>
        </authorList>
    </citation>
    <scope>NUCLEOTIDE SEQUENCE</scope>
    <source>
        <strain evidence="4">Expedition CK06-06</strain>
    </source>
</reference>
<feature type="domain" description="Type II/III secretion system secretin-like" evidence="2">
    <location>
        <begin position="203"/>
        <end position="264"/>
    </location>
</feature>
<dbReference type="InterPro" id="IPR005644">
    <property type="entry name" value="NolW-like"/>
</dbReference>
<comment type="caution">
    <text evidence="4">The sequence shown here is derived from an EMBL/GenBank/DDBJ whole genome shotgun (WGS) entry which is preliminary data.</text>
</comment>
<dbReference type="GO" id="GO:0009306">
    <property type="term" value="P:protein secretion"/>
    <property type="evidence" value="ECO:0007669"/>
    <property type="project" value="InterPro"/>
</dbReference>
<name>X0UQ09_9ZZZZ</name>
<feature type="domain" description="NolW-like" evidence="3">
    <location>
        <begin position="49"/>
        <end position="106"/>
    </location>
</feature>
<keyword evidence="1" id="KW-0732">Signal</keyword>
<sequence>MKVNELTMLLEGNLLRIGRIDRIASEARASQGLKKSRQMEVELETFTETLSFSKVNAVAAILQKRLSERGEILQDTRTNTMIISEVPENIPLIKKIIDVLDVANPQVSIEARIVETDTSYTKSLGIQWGYGFTADAMYGNQTSLRFPNSIMISGHELKPTTGMQEGPLGGYAVNLPAGGANTGTLFSLANVANTFQLDVALSAMEAKGKGRIISSPKTTTQNNSSSRLMQGHQVPIQTIQNNTVNVRYIPAALELNVTPQITAGRANS</sequence>
<proteinExistence type="predicted"/>
<evidence type="ECO:0000256" key="1">
    <source>
        <dbReference type="ARBA" id="ARBA00022729"/>
    </source>
</evidence>
<evidence type="ECO:0000259" key="2">
    <source>
        <dbReference type="Pfam" id="PF00263"/>
    </source>
</evidence>
<dbReference type="InterPro" id="IPR038591">
    <property type="entry name" value="NolW-like_sf"/>
</dbReference>
<dbReference type="PANTHER" id="PTHR30604:SF1">
    <property type="entry name" value="DNA UTILIZATION PROTEIN HOFQ"/>
    <property type="match status" value="1"/>
</dbReference>
<feature type="non-terminal residue" evidence="4">
    <location>
        <position position="268"/>
    </location>
</feature>
<dbReference type="Gene3D" id="3.30.1370.120">
    <property type="match status" value="1"/>
</dbReference>
<dbReference type="PANTHER" id="PTHR30604">
    <property type="entry name" value="PROTEIN TRANSPORT PROTEIN HOFQ"/>
    <property type="match status" value="1"/>
</dbReference>
<dbReference type="Pfam" id="PF00263">
    <property type="entry name" value="Secretin"/>
    <property type="match status" value="1"/>
</dbReference>
<protein>
    <submittedName>
        <fullName evidence="4">Uncharacterized protein</fullName>
    </submittedName>
</protein>
<dbReference type="InterPro" id="IPR004846">
    <property type="entry name" value="T2SS/T3SS_dom"/>
</dbReference>
<dbReference type="EMBL" id="BARS01024428">
    <property type="protein sequence ID" value="GAG07770.1"/>
    <property type="molecule type" value="Genomic_DNA"/>
</dbReference>
<organism evidence="4">
    <name type="scientific">marine sediment metagenome</name>
    <dbReference type="NCBI Taxonomy" id="412755"/>
    <lineage>
        <taxon>unclassified sequences</taxon>
        <taxon>metagenomes</taxon>
        <taxon>ecological metagenomes</taxon>
    </lineage>
</organism>
<dbReference type="AlphaFoldDB" id="X0UQ09"/>
<evidence type="ECO:0000259" key="3">
    <source>
        <dbReference type="Pfam" id="PF03958"/>
    </source>
</evidence>
<dbReference type="Pfam" id="PF03958">
    <property type="entry name" value="Secretin_N"/>
    <property type="match status" value="1"/>
</dbReference>
<gene>
    <name evidence="4" type="ORF">S01H1_38780</name>
</gene>
<evidence type="ECO:0000313" key="4">
    <source>
        <dbReference type="EMBL" id="GAG07770.1"/>
    </source>
</evidence>
<accession>X0UQ09</accession>